<evidence type="ECO:0000313" key="2">
    <source>
        <dbReference type="EMBL" id="XBL99281.1"/>
    </source>
</evidence>
<feature type="transmembrane region" description="Helical" evidence="1">
    <location>
        <begin position="60"/>
        <end position="85"/>
    </location>
</feature>
<protein>
    <recommendedName>
        <fullName evidence="3">ABC transporter permease</fullName>
    </recommendedName>
</protein>
<feature type="transmembrane region" description="Helical" evidence="1">
    <location>
        <begin position="186"/>
        <end position="205"/>
    </location>
</feature>
<keyword evidence="1" id="KW-0812">Transmembrane</keyword>
<dbReference type="RefSeq" id="WP_348943711.1">
    <property type="nucleotide sequence ID" value="NZ_CP157355.1"/>
</dbReference>
<dbReference type="EMBL" id="CP157355">
    <property type="protein sequence ID" value="XBL99281.1"/>
    <property type="molecule type" value="Genomic_DNA"/>
</dbReference>
<sequence length="281" mass="31093">MQQFKTLMLREWMQHRRSWLILGLWTPVIAWALLYLVLFYQGLPQFNDAAMADTAKIASFGINAQSGFVFYLALIGVLLTIPGLPHRDKDDKSLAFWRSLPLDDRAAVIAPMLMNGLLLPLMAIVSAIVLNFLLSAPLWIASANAELVKNMMLALLGGSLQGLLTLLWFSPLVLLLALGNSVIRRWGMAIVLIGGVLFETALMRLSNYATGSNFVDIYFSGLFGIMTRVDFLGFLHANANLPEQISMLTRFIANPQFAAAIIVSAICLTVLIWRRKTGHAA</sequence>
<keyword evidence="1" id="KW-0472">Membrane</keyword>
<organism evidence="2">
    <name type="scientific">Chitinibacter mangrovi</name>
    <dbReference type="NCBI Taxonomy" id="3153927"/>
    <lineage>
        <taxon>Bacteria</taxon>
        <taxon>Pseudomonadati</taxon>
        <taxon>Pseudomonadota</taxon>
        <taxon>Betaproteobacteria</taxon>
        <taxon>Neisseriales</taxon>
        <taxon>Chitinibacteraceae</taxon>
        <taxon>Chitinibacter</taxon>
    </lineage>
</organism>
<feature type="transmembrane region" description="Helical" evidence="1">
    <location>
        <begin position="251"/>
        <end position="273"/>
    </location>
</feature>
<evidence type="ECO:0000256" key="1">
    <source>
        <dbReference type="SAM" id="Phobius"/>
    </source>
</evidence>
<feature type="transmembrane region" description="Helical" evidence="1">
    <location>
        <begin position="153"/>
        <end position="179"/>
    </location>
</feature>
<dbReference type="AlphaFoldDB" id="A0AAU7F421"/>
<feature type="transmembrane region" description="Helical" evidence="1">
    <location>
        <begin position="20"/>
        <end position="40"/>
    </location>
</feature>
<feature type="transmembrane region" description="Helical" evidence="1">
    <location>
        <begin position="217"/>
        <end position="239"/>
    </location>
</feature>
<reference evidence="2" key="1">
    <citation type="submission" date="2024-05" db="EMBL/GenBank/DDBJ databases">
        <authorList>
            <person name="Yang L."/>
            <person name="Pan L."/>
        </authorList>
    </citation>
    <scope>NUCLEOTIDE SEQUENCE</scope>
    <source>
        <strain evidence="2">FCG-7</strain>
    </source>
</reference>
<gene>
    <name evidence="2" type="ORF">ABHF33_09340</name>
</gene>
<keyword evidence="1" id="KW-1133">Transmembrane helix</keyword>
<accession>A0AAU7F421</accession>
<proteinExistence type="predicted"/>
<feature type="transmembrane region" description="Helical" evidence="1">
    <location>
        <begin position="106"/>
        <end position="133"/>
    </location>
</feature>
<evidence type="ECO:0008006" key="3">
    <source>
        <dbReference type="Google" id="ProtNLM"/>
    </source>
</evidence>
<dbReference type="KEGG" id="cmav:ABHF33_09340"/>
<name>A0AAU7F421_9NEIS</name>